<gene>
    <name evidence="1" type="ORF">IB75_06795</name>
</gene>
<dbReference type="AlphaFoldDB" id="A0A0E2ZN24"/>
<comment type="caution">
    <text evidence="1">The sequence shown here is derived from an EMBL/GenBank/DDBJ whole genome shotgun (WGS) entry which is preliminary data.</text>
</comment>
<sequence length="90" mass="10406">MQIDVFDTYVTTTEGKRLHFDVFLPTGKQGELARQYAKEWLESIGIHAKDVQQESCAYCHSEAANPKVQQHIKQHGYYIYQMEGCPSPER</sequence>
<accession>A0A0E2ZN24</accession>
<reference evidence="1 2" key="1">
    <citation type="submission" date="2014-07" db="EMBL/GenBank/DDBJ databases">
        <title>Comparative analysis of Nitrosococcus oceani genome inventories of strains from Pacific and Atlantic gyres.</title>
        <authorList>
            <person name="Lim C.K."/>
            <person name="Wang L."/>
            <person name="Sayavedra-Soto L.A."/>
            <person name="Klotz M.G."/>
        </authorList>
    </citation>
    <scope>NUCLEOTIDE SEQUENCE [LARGE SCALE GENOMIC DNA]</scope>
    <source>
        <strain evidence="1 2">C-27</strain>
    </source>
</reference>
<dbReference type="InterPro" id="IPR023122">
    <property type="entry name" value="NE1680-like_sf"/>
</dbReference>
<dbReference type="InterPro" id="IPR018592">
    <property type="entry name" value="DUF2024"/>
</dbReference>
<organism evidence="1 2">
    <name type="scientific">Nitrosococcus oceani C-27</name>
    <dbReference type="NCBI Taxonomy" id="314279"/>
    <lineage>
        <taxon>Bacteria</taxon>
        <taxon>Pseudomonadati</taxon>
        <taxon>Pseudomonadota</taxon>
        <taxon>Gammaproteobacteria</taxon>
        <taxon>Chromatiales</taxon>
        <taxon>Chromatiaceae</taxon>
        <taxon>Nitrosococcus</taxon>
    </lineage>
</organism>
<dbReference type="Pfam" id="PF09630">
    <property type="entry name" value="DUF2024"/>
    <property type="match status" value="1"/>
</dbReference>
<evidence type="ECO:0000313" key="1">
    <source>
        <dbReference type="EMBL" id="KFI19767.1"/>
    </source>
</evidence>
<dbReference type="HOGENOM" id="CLU_188388_0_0_6"/>
<dbReference type="OrthoDB" id="9795699at2"/>
<name>A0A0E2ZN24_9GAMM</name>
<dbReference type="Gene3D" id="3.10.510.10">
    <property type="entry name" value="NE1680-like"/>
    <property type="match status" value="1"/>
</dbReference>
<dbReference type="SUPFAM" id="SSF160766">
    <property type="entry name" value="NE1680-like"/>
    <property type="match status" value="1"/>
</dbReference>
<dbReference type="Proteomes" id="UP000028839">
    <property type="component" value="Unassembled WGS sequence"/>
</dbReference>
<evidence type="ECO:0008006" key="3">
    <source>
        <dbReference type="Google" id="ProtNLM"/>
    </source>
</evidence>
<dbReference type="EMBL" id="JPGN01000039">
    <property type="protein sequence ID" value="KFI19767.1"/>
    <property type="molecule type" value="Genomic_DNA"/>
</dbReference>
<evidence type="ECO:0000313" key="2">
    <source>
        <dbReference type="Proteomes" id="UP000028839"/>
    </source>
</evidence>
<protein>
    <recommendedName>
        <fullName evidence="3">DUF2024 family protein</fullName>
    </recommendedName>
</protein>
<proteinExistence type="predicted"/>